<dbReference type="SUPFAM" id="SSF55729">
    <property type="entry name" value="Acyl-CoA N-acyltransferases (Nat)"/>
    <property type="match status" value="1"/>
</dbReference>
<dbReference type="RefSeq" id="WP_200749843.1">
    <property type="nucleotide sequence ID" value="NZ_JAEOAH010000029.1"/>
</dbReference>
<dbReference type="PROSITE" id="PS51186">
    <property type="entry name" value="GNAT"/>
    <property type="match status" value="1"/>
</dbReference>
<reference evidence="2 3" key="1">
    <citation type="submission" date="2020-12" db="EMBL/GenBank/DDBJ databases">
        <title>YIM B01967 draft genome.</title>
        <authorList>
            <person name="Yan X."/>
        </authorList>
    </citation>
    <scope>NUCLEOTIDE SEQUENCE [LARGE SCALE GENOMIC DNA]</scope>
    <source>
        <strain evidence="2 3">YIM B01967</strain>
    </source>
</reference>
<evidence type="ECO:0000313" key="2">
    <source>
        <dbReference type="EMBL" id="MBK3496370.1"/>
    </source>
</evidence>
<keyword evidence="3" id="KW-1185">Reference proteome</keyword>
<dbReference type="CDD" id="cd04301">
    <property type="entry name" value="NAT_SF"/>
    <property type="match status" value="1"/>
</dbReference>
<dbReference type="EMBL" id="JAEOAH010000029">
    <property type="protein sequence ID" value="MBK3496370.1"/>
    <property type="molecule type" value="Genomic_DNA"/>
</dbReference>
<organism evidence="2 3">
    <name type="scientific">Viridibacillus soli</name>
    <dbReference type="NCBI Taxonomy" id="2798301"/>
    <lineage>
        <taxon>Bacteria</taxon>
        <taxon>Bacillati</taxon>
        <taxon>Bacillota</taxon>
        <taxon>Bacilli</taxon>
        <taxon>Bacillales</taxon>
        <taxon>Caryophanaceae</taxon>
        <taxon>Viridibacillus</taxon>
    </lineage>
</organism>
<dbReference type="InterPro" id="IPR000182">
    <property type="entry name" value="GNAT_dom"/>
</dbReference>
<proteinExistence type="predicted"/>
<sequence>MNYQIEVSLDKNEEFSTFLSTKIMEFNNEHSIHHREVRKVGSRHPINIIVTNEQQQWVGGISAEVYWNWVEINDFWFGEEFRGKGLGSELLNKTEKLAIEKGAEKALLTTYDFQARSFYELKGYEVVGEIKDYPPGSSYFTMVKKLI</sequence>
<evidence type="ECO:0000313" key="3">
    <source>
        <dbReference type="Proteomes" id="UP000618943"/>
    </source>
</evidence>
<evidence type="ECO:0000259" key="1">
    <source>
        <dbReference type="PROSITE" id="PS51186"/>
    </source>
</evidence>
<gene>
    <name evidence="2" type="ORF">JFL43_16185</name>
</gene>
<accession>A0ABS1HAB2</accession>
<dbReference type="Pfam" id="PF00583">
    <property type="entry name" value="Acetyltransf_1"/>
    <property type="match status" value="1"/>
</dbReference>
<name>A0ABS1HAB2_9BACL</name>
<comment type="caution">
    <text evidence="2">The sequence shown here is derived from an EMBL/GenBank/DDBJ whole genome shotgun (WGS) entry which is preliminary data.</text>
</comment>
<dbReference type="Proteomes" id="UP000618943">
    <property type="component" value="Unassembled WGS sequence"/>
</dbReference>
<dbReference type="Gene3D" id="3.40.630.30">
    <property type="match status" value="1"/>
</dbReference>
<protein>
    <submittedName>
        <fullName evidence="2">GNAT family N-acetyltransferase</fullName>
    </submittedName>
</protein>
<feature type="domain" description="N-acetyltransferase" evidence="1">
    <location>
        <begin position="5"/>
        <end position="147"/>
    </location>
</feature>
<dbReference type="InterPro" id="IPR016181">
    <property type="entry name" value="Acyl_CoA_acyltransferase"/>
</dbReference>